<feature type="transmembrane region" description="Helical" evidence="1">
    <location>
        <begin position="236"/>
        <end position="255"/>
    </location>
</feature>
<comment type="caution">
    <text evidence="2">The sequence shown here is derived from an EMBL/GenBank/DDBJ whole genome shotgun (WGS) entry which is preliminary data.</text>
</comment>
<dbReference type="PANTHER" id="PTHR37305">
    <property type="entry name" value="INTEGRAL MEMBRANE PROTEIN-RELATED"/>
    <property type="match status" value="1"/>
</dbReference>
<dbReference type="Proteomes" id="UP001078443">
    <property type="component" value="Unassembled WGS sequence"/>
</dbReference>
<keyword evidence="1" id="KW-0812">Transmembrane</keyword>
<organism evidence="2 3">
    <name type="scientific">Clostridium aestuarii</name>
    <dbReference type="NCBI Taxonomy" id="338193"/>
    <lineage>
        <taxon>Bacteria</taxon>
        <taxon>Bacillati</taxon>
        <taxon>Bacillota</taxon>
        <taxon>Clostridia</taxon>
        <taxon>Eubacteriales</taxon>
        <taxon>Clostridiaceae</taxon>
        <taxon>Clostridium</taxon>
    </lineage>
</organism>
<proteinExistence type="predicted"/>
<accession>A0ABT4CVR8</accession>
<protein>
    <submittedName>
        <fullName evidence="2">ABC transporter permease subunit</fullName>
    </submittedName>
</protein>
<dbReference type="Pfam" id="PF12679">
    <property type="entry name" value="ABC2_membrane_2"/>
    <property type="match status" value="1"/>
</dbReference>
<sequence>MNVFLHELKTYRKSTIIWTLSLIVIVIIYLSMFPAFLKDIDQMKNLLKGFPEAIRNGMGISLNNFGNILGYYSFPLSFVILIGAIQAMNLGTSVISYESRKKTADFLLTKPITRTQILTSKILAVITSLVITNILYITVANITASAVTNNSYSFKTFFMLSITLLFVQLIFMSMGIIISVILPKIKSVISISLGTVFVFYFINFLSSADEAIRYITPFKYFDTGYIIENNSYETPFIIIALLFIAITIITSYVIYSKKDIHTS</sequence>
<dbReference type="EMBL" id="JAPQER010000001">
    <property type="protein sequence ID" value="MCY6483092.1"/>
    <property type="molecule type" value="Genomic_DNA"/>
</dbReference>
<name>A0ABT4CVR8_9CLOT</name>
<keyword evidence="3" id="KW-1185">Reference proteome</keyword>
<feature type="transmembrane region" description="Helical" evidence="1">
    <location>
        <begin position="118"/>
        <end position="137"/>
    </location>
</feature>
<feature type="transmembrane region" description="Helical" evidence="1">
    <location>
        <begin position="16"/>
        <end position="37"/>
    </location>
</feature>
<evidence type="ECO:0000313" key="2">
    <source>
        <dbReference type="EMBL" id="MCY6483092.1"/>
    </source>
</evidence>
<feature type="transmembrane region" description="Helical" evidence="1">
    <location>
        <begin position="188"/>
        <end position="206"/>
    </location>
</feature>
<evidence type="ECO:0000256" key="1">
    <source>
        <dbReference type="SAM" id="Phobius"/>
    </source>
</evidence>
<reference evidence="2" key="1">
    <citation type="submission" date="2022-12" db="EMBL/GenBank/DDBJ databases">
        <authorList>
            <person name="Wang J."/>
        </authorList>
    </citation>
    <scope>NUCLEOTIDE SEQUENCE</scope>
    <source>
        <strain evidence="2">HY-45-18</strain>
    </source>
</reference>
<keyword evidence="1" id="KW-0472">Membrane</keyword>
<gene>
    <name evidence="2" type="ORF">OW763_01825</name>
</gene>
<dbReference type="PANTHER" id="PTHR37305:SF2">
    <property type="entry name" value="BACITRACIN TRANSPORT PERMEASE PROTEIN BCRB"/>
    <property type="match status" value="1"/>
</dbReference>
<keyword evidence="1" id="KW-1133">Transmembrane helix</keyword>
<feature type="transmembrane region" description="Helical" evidence="1">
    <location>
        <begin position="157"/>
        <end position="181"/>
    </location>
</feature>
<dbReference type="RefSeq" id="WP_268039354.1">
    <property type="nucleotide sequence ID" value="NZ_JAPQER010000001.1"/>
</dbReference>
<evidence type="ECO:0000313" key="3">
    <source>
        <dbReference type="Proteomes" id="UP001078443"/>
    </source>
</evidence>